<dbReference type="SMART" id="SM00386">
    <property type="entry name" value="HAT"/>
    <property type="match status" value="1"/>
</dbReference>
<dbReference type="GO" id="GO:0008380">
    <property type="term" value="P:RNA splicing"/>
    <property type="evidence" value="ECO:0007669"/>
    <property type="project" value="UniProtKB-KW"/>
</dbReference>
<gene>
    <name evidence="6" type="ORF">Fmac_005937</name>
</gene>
<dbReference type="PANTHER" id="PTHR17204:SF25">
    <property type="entry name" value="RRM DOMAIN-CONTAINING PROTEIN"/>
    <property type="match status" value="1"/>
</dbReference>
<keyword evidence="5" id="KW-0539">Nucleus</keyword>
<reference evidence="6 7" key="1">
    <citation type="submission" date="2024-08" db="EMBL/GenBank/DDBJ databases">
        <title>Insights into the chromosomal genome structure of Flemingia macrophylla.</title>
        <authorList>
            <person name="Ding Y."/>
            <person name="Zhao Y."/>
            <person name="Bi W."/>
            <person name="Wu M."/>
            <person name="Zhao G."/>
            <person name="Gong Y."/>
            <person name="Li W."/>
            <person name="Zhang P."/>
        </authorList>
    </citation>
    <scope>NUCLEOTIDE SEQUENCE [LARGE SCALE GENOMIC DNA]</scope>
    <source>
        <strain evidence="6">DYQJB</strain>
        <tissue evidence="6">Leaf</tissue>
    </source>
</reference>
<evidence type="ECO:0000313" key="7">
    <source>
        <dbReference type="Proteomes" id="UP001603857"/>
    </source>
</evidence>
<keyword evidence="4" id="KW-0508">mRNA splicing</keyword>
<keyword evidence="3" id="KW-0677">Repeat</keyword>
<comment type="subcellular location">
    <subcellularLocation>
        <location evidence="1">Nucleus</location>
    </subcellularLocation>
</comment>
<evidence type="ECO:0000256" key="1">
    <source>
        <dbReference type="ARBA" id="ARBA00004123"/>
    </source>
</evidence>
<evidence type="ECO:0000313" key="6">
    <source>
        <dbReference type="EMBL" id="KAL2344652.1"/>
    </source>
</evidence>
<dbReference type="Gene3D" id="1.25.40.10">
    <property type="entry name" value="Tetratricopeptide repeat domain"/>
    <property type="match status" value="1"/>
</dbReference>
<dbReference type="AlphaFoldDB" id="A0ABD1N983"/>
<dbReference type="InterPro" id="IPR003107">
    <property type="entry name" value="HAT"/>
</dbReference>
<dbReference type="PANTHER" id="PTHR17204">
    <property type="entry name" value="PRE-MRNA PROCESSING PROTEIN PRP39-RELATED"/>
    <property type="match status" value="1"/>
</dbReference>
<accession>A0ABD1N983</accession>
<protein>
    <submittedName>
        <fullName evidence="6">Uncharacterized protein</fullName>
    </submittedName>
</protein>
<dbReference type="Proteomes" id="UP001603857">
    <property type="component" value="Unassembled WGS sequence"/>
</dbReference>
<keyword evidence="2" id="KW-0507">mRNA processing</keyword>
<keyword evidence="7" id="KW-1185">Reference proteome</keyword>
<comment type="caution">
    <text evidence="6">The sequence shown here is derived from an EMBL/GenBank/DDBJ whole genome shotgun (WGS) entry which is preliminary data.</text>
</comment>
<dbReference type="EMBL" id="JBGMDY010000002">
    <property type="protein sequence ID" value="KAL2344652.1"/>
    <property type="molecule type" value="Genomic_DNA"/>
</dbReference>
<name>A0ABD1N983_9FABA</name>
<evidence type="ECO:0000256" key="2">
    <source>
        <dbReference type="ARBA" id="ARBA00022664"/>
    </source>
</evidence>
<dbReference type="GO" id="GO:0005634">
    <property type="term" value="C:nucleus"/>
    <property type="evidence" value="ECO:0007669"/>
    <property type="project" value="UniProtKB-SubCell"/>
</dbReference>
<evidence type="ECO:0000256" key="5">
    <source>
        <dbReference type="ARBA" id="ARBA00023242"/>
    </source>
</evidence>
<evidence type="ECO:0000256" key="4">
    <source>
        <dbReference type="ARBA" id="ARBA00023187"/>
    </source>
</evidence>
<organism evidence="6 7">
    <name type="scientific">Flemingia macrophylla</name>
    <dbReference type="NCBI Taxonomy" id="520843"/>
    <lineage>
        <taxon>Eukaryota</taxon>
        <taxon>Viridiplantae</taxon>
        <taxon>Streptophyta</taxon>
        <taxon>Embryophyta</taxon>
        <taxon>Tracheophyta</taxon>
        <taxon>Spermatophyta</taxon>
        <taxon>Magnoliopsida</taxon>
        <taxon>eudicotyledons</taxon>
        <taxon>Gunneridae</taxon>
        <taxon>Pentapetalae</taxon>
        <taxon>rosids</taxon>
        <taxon>fabids</taxon>
        <taxon>Fabales</taxon>
        <taxon>Fabaceae</taxon>
        <taxon>Papilionoideae</taxon>
        <taxon>50 kb inversion clade</taxon>
        <taxon>NPAAA clade</taxon>
        <taxon>indigoferoid/millettioid clade</taxon>
        <taxon>Phaseoleae</taxon>
        <taxon>Flemingia</taxon>
    </lineage>
</organism>
<proteinExistence type="predicted"/>
<dbReference type="InterPro" id="IPR011990">
    <property type="entry name" value="TPR-like_helical_dom_sf"/>
</dbReference>
<sequence>MLALERGHTSEKELFDVFEKSLQCTFSTLDEYLDLFLTRVDGLRRRMTSTGEEDLEYKIVRETFQRASDYLSPYLKNTEGLLRLYAYWAHLETKLGKDIVAARRVWENCLKICGSMLDAWNCYIAMEVELGHINEARSIYKRCYSKRFSGTGSEVESALCYF</sequence>
<evidence type="ECO:0000256" key="3">
    <source>
        <dbReference type="ARBA" id="ARBA00022737"/>
    </source>
</evidence>
<dbReference type="SUPFAM" id="SSF48452">
    <property type="entry name" value="TPR-like"/>
    <property type="match status" value="1"/>
</dbReference>
<dbReference type="GO" id="GO:0006397">
    <property type="term" value="P:mRNA processing"/>
    <property type="evidence" value="ECO:0007669"/>
    <property type="project" value="UniProtKB-KW"/>
</dbReference>